<organism evidence="1 2">
    <name type="scientific">Shewanella carassii</name>
    <dbReference type="NCBI Taxonomy" id="1987584"/>
    <lineage>
        <taxon>Bacteria</taxon>
        <taxon>Pseudomonadati</taxon>
        <taxon>Pseudomonadota</taxon>
        <taxon>Gammaproteobacteria</taxon>
        <taxon>Alteromonadales</taxon>
        <taxon>Shewanellaceae</taxon>
        <taxon>Shewanella</taxon>
    </lineage>
</organism>
<sequence length="200" mass="22328">MEYDREADLSHRLNTFLSETFGLPNKDYYSQLDAEGFISLKSALSDINNILTLKVTLSFADWLSQHYNLDSSAKAELERIVLEAKPNSNGYDVWLGYPVSFVGEVKCNIPINNGLVYGSAQRAGIEKDVNGMLKGKRKASINPEKCPKFLAFLDLPQIRSANEHLSSVSGICKEHLVFTEMGQELDRLDVVYGVYVSINA</sequence>
<protein>
    <submittedName>
        <fullName evidence="1">Uncharacterized protein</fullName>
    </submittedName>
</protein>
<evidence type="ECO:0000313" key="2">
    <source>
        <dbReference type="Proteomes" id="UP000606498"/>
    </source>
</evidence>
<evidence type="ECO:0000313" key="1">
    <source>
        <dbReference type="EMBL" id="GGE94501.1"/>
    </source>
</evidence>
<dbReference type="EMBL" id="BMKO01000019">
    <property type="protein sequence ID" value="GGE94501.1"/>
    <property type="molecule type" value="Genomic_DNA"/>
</dbReference>
<proteinExistence type="predicted"/>
<keyword evidence="2" id="KW-1185">Reference proteome</keyword>
<accession>A0ABQ1TIW3</accession>
<gene>
    <name evidence="1" type="ORF">GCM10011520_38520</name>
</gene>
<comment type="caution">
    <text evidence="1">The sequence shown here is derived from an EMBL/GenBank/DDBJ whole genome shotgun (WGS) entry which is preliminary data.</text>
</comment>
<reference evidence="2" key="1">
    <citation type="journal article" date="2019" name="Int. J. Syst. Evol. Microbiol.">
        <title>The Global Catalogue of Microorganisms (GCM) 10K type strain sequencing project: providing services to taxonomists for standard genome sequencing and annotation.</title>
        <authorList>
            <consortium name="The Broad Institute Genomics Platform"/>
            <consortium name="The Broad Institute Genome Sequencing Center for Infectious Disease"/>
            <person name="Wu L."/>
            <person name="Ma J."/>
        </authorList>
    </citation>
    <scope>NUCLEOTIDE SEQUENCE [LARGE SCALE GENOMIC DNA]</scope>
    <source>
        <strain evidence="2">CGMCC 1.16033</strain>
    </source>
</reference>
<dbReference type="Proteomes" id="UP000606498">
    <property type="component" value="Unassembled WGS sequence"/>
</dbReference>
<dbReference type="RefSeq" id="WP_100143495.1">
    <property type="nucleotide sequence ID" value="NZ_BMKO01000019.1"/>
</dbReference>
<name>A0ABQ1TIW3_9GAMM</name>